<dbReference type="Pfam" id="PF13649">
    <property type="entry name" value="Methyltransf_25"/>
    <property type="match status" value="1"/>
</dbReference>
<dbReference type="PANTHER" id="PTHR43861">
    <property type="entry name" value="TRANS-ACONITATE 2-METHYLTRANSFERASE-RELATED"/>
    <property type="match status" value="1"/>
</dbReference>
<organism evidence="2 3">
    <name type="scientific">Trueperella pyogenes</name>
    <dbReference type="NCBI Taxonomy" id="1661"/>
    <lineage>
        <taxon>Bacteria</taxon>
        <taxon>Bacillati</taxon>
        <taxon>Actinomycetota</taxon>
        <taxon>Actinomycetes</taxon>
        <taxon>Actinomycetales</taxon>
        <taxon>Actinomycetaceae</taxon>
        <taxon>Trueperella</taxon>
    </lineage>
</organism>
<dbReference type="Gene3D" id="3.40.50.150">
    <property type="entry name" value="Vaccinia Virus protein VP39"/>
    <property type="match status" value="1"/>
</dbReference>
<evidence type="ECO:0000256" key="1">
    <source>
        <dbReference type="ARBA" id="ARBA00022679"/>
    </source>
</evidence>
<dbReference type="CDD" id="cd02440">
    <property type="entry name" value="AdoMet_MTases"/>
    <property type="match status" value="1"/>
</dbReference>
<keyword evidence="1 2" id="KW-0808">Transferase</keyword>
<sequence>MLNPEVDLDGMNNYIYGQEWSQLWQRYFSERPTTQASADFLASLIPHGRALEIGVGSGRVAIPLSERGVKVTGLDTSAHMLRYLEEKDTQHSIDAVLDDAQSFNLPRKNFDLVYFISWGLHMLLTDEAQQNCFDRASAHLACGGYFVVELMRPEGYPFGGTGLNVLKIDKGSVIAAGEMHDPQQRILLNAYLMFNDGETPRIHTSASHYCSTEQLDEMASHSGMKLHQAYETWDGSPIVDDSPTMIRVYRKGCDG</sequence>
<protein>
    <submittedName>
        <fullName evidence="2">Class I SAM-dependent methyltransferase</fullName>
    </submittedName>
</protein>
<dbReference type="Proteomes" id="UP000275951">
    <property type="component" value="Chromosome"/>
</dbReference>
<dbReference type="InterPro" id="IPR029063">
    <property type="entry name" value="SAM-dependent_MTases_sf"/>
</dbReference>
<keyword evidence="2" id="KW-0489">Methyltransferase</keyword>
<dbReference type="AlphaFoldDB" id="A0A380MCS0"/>
<dbReference type="GO" id="GO:0032259">
    <property type="term" value="P:methylation"/>
    <property type="evidence" value="ECO:0007669"/>
    <property type="project" value="UniProtKB-KW"/>
</dbReference>
<reference evidence="2 3" key="1">
    <citation type="submission" date="2018-11" db="EMBL/GenBank/DDBJ databases">
        <title>Multidrug-resistant genes are associated with an 42-kb island TGI1 carrying a complex class 1 integron in a Trueperella pyogenes.</title>
        <authorList>
            <person name="Dong W."/>
        </authorList>
    </citation>
    <scope>NUCLEOTIDE SEQUENCE [LARGE SCALE GENOMIC DNA]</scope>
    <source>
        <strain evidence="2 3">TP4</strain>
    </source>
</reference>
<dbReference type="GO" id="GO:0008168">
    <property type="term" value="F:methyltransferase activity"/>
    <property type="evidence" value="ECO:0007669"/>
    <property type="project" value="UniProtKB-KW"/>
</dbReference>
<proteinExistence type="predicted"/>
<name>A0A380MCS0_9ACTO</name>
<dbReference type="EMBL" id="CP033905">
    <property type="protein sequence ID" value="AZR07136.1"/>
    <property type="molecule type" value="Genomic_DNA"/>
</dbReference>
<dbReference type="RefSeq" id="WP_108726360.1">
    <property type="nucleotide sequence ID" value="NZ_CP029001.1"/>
</dbReference>
<accession>A0A380MCS0</accession>
<gene>
    <name evidence="2" type="ORF">EBQ10_07385</name>
</gene>
<dbReference type="SUPFAM" id="SSF53335">
    <property type="entry name" value="S-adenosyl-L-methionine-dependent methyltransferases"/>
    <property type="match status" value="1"/>
</dbReference>
<evidence type="ECO:0000313" key="3">
    <source>
        <dbReference type="Proteomes" id="UP000275951"/>
    </source>
</evidence>
<dbReference type="InterPro" id="IPR041698">
    <property type="entry name" value="Methyltransf_25"/>
</dbReference>
<evidence type="ECO:0000313" key="2">
    <source>
        <dbReference type="EMBL" id="AZR07136.1"/>
    </source>
</evidence>